<sequence length="136" mass="14192">MLTGSGEAGRCRRNSASTLSGPNGLSPTIAKLLVDDPPVEVVEADAHEVGLGGRPSAIAISRARPAGFRRRGLRYGGPPLRGSCFQSGGRSPGIRPGNMQHLGSTGSAPVDADQQLLDEDPRGTRPNTHVRFGPCR</sequence>
<feature type="region of interest" description="Disordered" evidence="1">
    <location>
        <begin position="1"/>
        <end position="29"/>
    </location>
</feature>
<protein>
    <submittedName>
        <fullName evidence="2">Uncharacterized protein</fullName>
    </submittedName>
</protein>
<comment type="caution">
    <text evidence="2">The sequence shown here is derived from an EMBL/GenBank/DDBJ whole genome shotgun (WGS) entry which is preliminary data.</text>
</comment>
<evidence type="ECO:0000313" key="3">
    <source>
        <dbReference type="Proteomes" id="UP000321685"/>
    </source>
</evidence>
<feature type="compositionally biased region" description="Polar residues" evidence="1">
    <location>
        <begin position="14"/>
        <end position="26"/>
    </location>
</feature>
<name>A0A511DM15_9PSEU</name>
<reference evidence="2 3" key="1">
    <citation type="submission" date="2019-07" db="EMBL/GenBank/DDBJ databases">
        <title>Whole genome shotgun sequence of Pseudonocardia sulfidoxydans NBRC 16205.</title>
        <authorList>
            <person name="Hosoyama A."/>
            <person name="Uohara A."/>
            <person name="Ohji S."/>
            <person name="Ichikawa N."/>
        </authorList>
    </citation>
    <scope>NUCLEOTIDE SEQUENCE [LARGE SCALE GENOMIC DNA]</scope>
    <source>
        <strain evidence="2 3">NBRC 16205</strain>
    </source>
</reference>
<gene>
    <name evidence="2" type="ORF">PSU4_48090</name>
</gene>
<keyword evidence="3" id="KW-1185">Reference proteome</keyword>
<evidence type="ECO:0000256" key="1">
    <source>
        <dbReference type="SAM" id="MobiDB-lite"/>
    </source>
</evidence>
<organism evidence="2 3">
    <name type="scientific">Pseudonocardia sulfidoxydans NBRC 16205</name>
    <dbReference type="NCBI Taxonomy" id="1223511"/>
    <lineage>
        <taxon>Bacteria</taxon>
        <taxon>Bacillati</taxon>
        <taxon>Actinomycetota</taxon>
        <taxon>Actinomycetes</taxon>
        <taxon>Pseudonocardiales</taxon>
        <taxon>Pseudonocardiaceae</taxon>
        <taxon>Pseudonocardia</taxon>
    </lineage>
</organism>
<dbReference type="EMBL" id="BJVJ01000065">
    <property type="protein sequence ID" value="GEL25855.1"/>
    <property type="molecule type" value="Genomic_DNA"/>
</dbReference>
<evidence type="ECO:0000313" key="2">
    <source>
        <dbReference type="EMBL" id="GEL25855.1"/>
    </source>
</evidence>
<feature type="region of interest" description="Disordered" evidence="1">
    <location>
        <begin position="70"/>
        <end position="136"/>
    </location>
</feature>
<dbReference type="Proteomes" id="UP000321685">
    <property type="component" value="Unassembled WGS sequence"/>
</dbReference>
<accession>A0A511DM15</accession>
<proteinExistence type="predicted"/>
<dbReference type="AlphaFoldDB" id="A0A511DM15"/>